<feature type="domain" description="C-type lectin" evidence="2">
    <location>
        <begin position="37"/>
        <end position="166"/>
    </location>
</feature>
<dbReference type="SUPFAM" id="SSF82895">
    <property type="entry name" value="TSP-1 type 1 repeat"/>
    <property type="match status" value="1"/>
</dbReference>
<dbReference type="WBParaSite" id="PSAMB.scaffold3680size17286.g22282.t1">
    <property type="protein sequence ID" value="PSAMB.scaffold3680size17286.g22282.t1"/>
    <property type="gene ID" value="PSAMB.scaffold3680size17286.g22282"/>
</dbReference>
<dbReference type="AlphaFoldDB" id="A0A914WBX8"/>
<evidence type="ECO:0000313" key="4">
    <source>
        <dbReference type="WBParaSite" id="PSAMB.scaffold3680size17286.g22282.t1"/>
    </source>
</evidence>
<dbReference type="InterPro" id="IPR036383">
    <property type="entry name" value="TSP1_rpt_sf"/>
</dbReference>
<dbReference type="Pfam" id="PF00024">
    <property type="entry name" value="PAN_1"/>
    <property type="match status" value="1"/>
</dbReference>
<name>A0A914WBX8_9BILA</name>
<dbReference type="Gene3D" id="2.20.100.10">
    <property type="entry name" value="Thrombospondin type-1 (TSP1) repeat"/>
    <property type="match status" value="1"/>
</dbReference>
<evidence type="ECO:0000259" key="2">
    <source>
        <dbReference type="PROSITE" id="PS50041"/>
    </source>
</evidence>
<reference evidence="4" key="1">
    <citation type="submission" date="2022-11" db="UniProtKB">
        <authorList>
            <consortium name="WormBaseParasite"/>
        </authorList>
    </citation>
    <scope>IDENTIFICATION</scope>
</reference>
<keyword evidence="3" id="KW-1185">Reference proteome</keyword>
<dbReference type="InterPro" id="IPR000884">
    <property type="entry name" value="TSP1_rpt"/>
</dbReference>
<proteinExistence type="predicted"/>
<dbReference type="InterPro" id="IPR001304">
    <property type="entry name" value="C-type_lectin-like"/>
</dbReference>
<dbReference type="InterPro" id="IPR016186">
    <property type="entry name" value="C-type_lectin-like/link_sf"/>
</dbReference>
<keyword evidence="1" id="KW-0732">Signal</keyword>
<protein>
    <submittedName>
        <fullName evidence="4">C-type lectin domain-containing protein</fullName>
    </submittedName>
</protein>
<evidence type="ECO:0000313" key="3">
    <source>
        <dbReference type="Proteomes" id="UP000887566"/>
    </source>
</evidence>
<dbReference type="Proteomes" id="UP000887566">
    <property type="component" value="Unplaced"/>
</dbReference>
<dbReference type="InterPro" id="IPR003609">
    <property type="entry name" value="Pan_app"/>
</dbReference>
<dbReference type="InterPro" id="IPR016187">
    <property type="entry name" value="CTDL_fold"/>
</dbReference>
<dbReference type="SUPFAM" id="SSF56436">
    <property type="entry name" value="C-type lectin-like"/>
    <property type="match status" value="1"/>
</dbReference>
<organism evidence="3 4">
    <name type="scientific">Plectus sambesii</name>
    <dbReference type="NCBI Taxonomy" id="2011161"/>
    <lineage>
        <taxon>Eukaryota</taxon>
        <taxon>Metazoa</taxon>
        <taxon>Ecdysozoa</taxon>
        <taxon>Nematoda</taxon>
        <taxon>Chromadorea</taxon>
        <taxon>Plectida</taxon>
        <taxon>Plectina</taxon>
        <taxon>Plectoidea</taxon>
        <taxon>Plectidae</taxon>
        <taxon>Plectus</taxon>
    </lineage>
</organism>
<evidence type="ECO:0000256" key="1">
    <source>
        <dbReference type="SAM" id="SignalP"/>
    </source>
</evidence>
<dbReference type="PROSITE" id="PS50092">
    <property type="entry name" value="TSP1"/>
    <property type="match status" value="1"/>
</dbReference>
<dbReference type="SMART" id="SM00209">
    <property type="entry name" value="TSP1"/>
    <property type="match status" value="1"/>
</dbReference>
<dbReference type="CDD" id="cd00037">
    <property type="entry name" value="CLECT"/>
    <property type="match status" value="1"/>
</dbReference>
<feature type="chain" id="PRO_5037895525" evidence="1">
    <location>
        <begin position="18"/>
        <end position="452"/>
    </location>
</feature>
<accession>A0A914WBX8</accession>
<dbReference type="Pfam" id="PF00090">
    <property type="entry name" value="TSP_1"/>
    <property type="match status" value="1"/>
</dbReference>
<feature type="signal peptide" evidence="1">
    <location>
        <begin position="1"/>
        <end position="17"/>
    </location>
</feature>
<sequence length="452" mass="49390">MIASYILLALLFAYVTGKNLTTECASTADLSGTYHANSSKCIALVNTTKTWSLAYDDCATRGMRNSYLGRLLTQIDNAQWNFTVNSFSNQISDVWIGPTKNPIGTTTISLVYWALTPKTKLSNSSLTLPSSVNADVGSSAENCLRAASTTQWADKSCTVSYNYFCEYTDTLCPDREWSVWSACSKTCDQGVQSRSKIVYIGYNCTTTTKEFEYQSCSAGTDCYAKSTKITSLKSQCAGLNGYYAYSTCYFLASTSTGVAETVCANQNAVLANFFGPDLVSQLGSVFLSTDSVQGLTSLRLISGSLKWSLNNTNYPFLSNETIPSPTQSCISLISKKSSTGKVAELPHLNYTSCNDLLNRPICMRSDHIYSSYVFNEGKLITEQTPEETSYELDAHACGARCSRIISCLGFNYRSSDMSCIPTKVSIRTPSVIASSTVYTVASNAAWTFYDRT</sequence>
<dbReference type="PROSITE" id="PS50041">
    <property type="entry name" value="C_TYPE_LECTIN_2"/>
    <property type="match status" value="1"/>
</dbReference>
<dbReference type="Gene3D" id="3.10.100.10">
    <property type="entry name" value="Mannose-Binding Protein A, subunit A"/>
    <property type="match status" value="1"/>
</dbReference>